<protein>
    <recommendedName>
        <fullName evidence="5">Cell envelope integrity protein CreD</fullName>
    </recommendedName>
</protein>
<evidence type="ECO:0008006" key="5">
    <source>
        <dbReference type="Google" id="ProtNLM"/>
    </source>
</evidence>
<dbReference type="EMBL" id="LIIK01000007">
    <property type="protein sequence ID" value="KQM09315.1"/>
    <property type="molecule type" value="Genomic_DNA"/>
</dbReference>
<evidence type="ECO:0000313" key="2">
    <source>
        <dbReference type="EMBL" id="KQM09315.1"/>
    </source>
</evidence>
<dbReference type="InterPro" id="IPR010364">
    <property type="entry name" value="Uncharacterised_IM_CreD"/>
</dbReference>
<keyword evidence="4" id="KW-1185">Reference proteome</keyword>
<organism evidence="2 4">
    <name type="scientific">Candidatus [Bacteroides] periocalifornicus</name>
    <dbReference type="NCBI Taxonomy" id="1702214"/>
    <lineage>
        <taxon>Bacteria</taxon>
        <taxon>Pseudomonadati</taxon>
        <taxon>Bacteroidota</taxon>
    </lineage>
</organism>
<keyword evidence="1" id="KW-0812">Transmembrane</keyword>
<dbReference type="Proteomes" id="UP000054172">
    <property type="component" value="Unassembled WGS sequence"/>
</dbReference>
<name>A0A0Q4AYZ8_9BACT</name>
<dbReference type="STRING" id="1702214.AL399_02240"/>
<feature type="transmembrane region" description="Helical" evidence="1">
    <location>
        <begin position="417"/>
        <end position="436"/>
    </location>
</feature>
<dbReference type="EMBL" id="LIIK01000007">
    <property type="protein sequence ID" value="KQM09340.1"/>
    <property type="molecule type" value="Genomic_DNA"/>
</dbReference>
<evidence type="ECO:0000313" key="4">
    <source>
        <dbReference type="Proteomes" id="UP000054172"/>
    </source>
</evidence>
<keyword evidence="1" id="KW-1133">Transmembrane helix</keyword>
<dbReference type="PANTHER" id="PTHR30092:SF0">
    <property type="entry name" value="INNER MEMBRANE PROTEIN CRED"/>
    <property type="match status" value="1"/>
</dbReference>
<dbReference type="AlphaFoldDB" id="A0A0Q4AYZ8"/>
<gene>
    <name evidence="2" type="ORF">AL399_02240</name>
    <name evidence="3" type="ORF">AL399_02425</name>
</gene>
<sequence>MANITIPPTPRQELSMGIRLLILLGMAVVLLIPQSLILYLVHDRGEVAEEAALSIAEPWGKKQVVAGITLIVPYTVKSDRSDRKVDQMYAFFQPDSLQISSVVLPEIRHRGVYESVVYHSELAVQGLFRPLNRDLFPSDAVVNWNEATILCPVSDLVGLKSLIQVRMNDSTYELEPGALRYNISLGIQALNCPIRITPENVLHFAYNYNLNGSERLYFAPTARVTNVDMRLKWGNPSFTGRFLPEEREVTDSLTTARWSVLYVNTPLEQEWTSDGDYEYGSARSLDYDDSDATFGVTVLAGVDIYQKVYRAVKYGVLMILFTFLTFFFIDSIAKRRVPMIGYVLTGLAILLFYTLLLSVSEYLPFGWSYLIAAGSITIMIALYLRGFVQSKYPTLICAGILAILYTFLYVILQMESFPLLVGSLFLFIVLGLIMWLSQKLEW</sequence>
<evidence type="ECO:0000313" key="3">
    <source>
        <dbReference type="EMBL" id="KQM09340.1"/>
    </source>
</evidence>
<dbReference type="PATRIC" id="fig|1702214.3.peg.311"/>
<feature type="transmembrane region" description="Helical" evidence="1">
    <location>
        <begin position="392"/>
        <end position="411"/>
    </location>
</feature>
<dbReference type="PIRSF" id="PIRSF004548">
    <property type="entry name" value="CreD"/>
    <property type="match status" value="1"/>
</dbReference>
<evidence type="ECO:0000256" key="1">
    <source>
        <dbReference type="SAM" id="Phobius"/>
    </source>
</evidence>
<proteinExistence type="predicted"/>
<dbReference type="GO" id="GO:0005886">
    <property type="term" value="C:plasma membrane"/>
    <property type="evidence" value="ECO:0007669"/>
    <property type="project" value="TreeGrafter"/>
</dbReference>
<feature type="transmembrane region" description="Helical" evidence="1">
    <location>
        <begin position="365"/>
        <end position="385"/>
    </location>
</feature>
<dbReference type="PANTHER" id="PTHR30092">
    <property type="entry name" value="INNER MEMBRANE PROTEIN CRED"/>
    <property type="match status" value="1"/>
</dbReference>
<feature type="transmembrane region" description="Helical" evidence="1">
    <location>
        <begin position="20"/>
        <end position="41"/>
    </location>
</feature>
<accession>A0A0Q4AYZ8</accession>
<keyword evidence="1" id="KW-0472">Membrane</keyword>
<dbReference type="NCBIfam" id="NF008712">
    <property type="entry name" value="PRK11715.1-1"/>
    <property type="match status" value="1"/>
</dbReference>
<feature type="transmembrane region" description="Helical" evidence="1">
    <location>
        <begin position="314"/>
        <end position="333"/>
    </location>
</feature>
<reference evidence="2 4" key="1">
    <citation type="submission" date="2015-08" db="EMBL/GenBank/DDBJ databases">
        <title>Candidatus Bacteriodes Periocalifornicus.</title>
        <authorList>
            <person name="McLean J.S."/>
            <person name="Kelley S."/>
        </authorList>
    </citation>
    <scope>NUCLEOTIDE SEQUENCE [LARGE SCALE GENOMIC DNA]</scope>
    <source>
        <strain evidence="2">12B</strain>
    </source>
</reference>
<feature type="transmembrane region" description="Helical" evidence="1">
    <location>
        <begin position="340"/>
        <end position="359"/>
    </location>
</feature>
<dbReference type="Pfam" id="PF06123">
    <property type="entry name" value="CreD"/>
    <property type="match status" value="1"/>
</dbReference>
<comment type="caution">
    <text evidence="2">The sequence shown here is derived from an EMBL/GenBank/DDBJ whole genome shotgun (WGS) entry which is preliminary data.</text>
</comment>